<reference evidence="4 5" key="1">
    <citation type="journal article" date="2016" name="Front. Microbiol.">
        <title>Fuerstia marisgermanicae gen. nov., sp. nov., an Unusual Member of the Phylum Planctomycetes from the German Wadden Sea.</title>
        <authorList>
            <person name="Kohn T."/>
            <person name="Heuer A."/>
            <person name="Jogler M."/>
            <person name="Vollmers J."/>
            <person name="Boedeker C."/>
            <person name="Bunk B."/>
            <person name="Rast P."/>
            <person name="Borchert D."/>
            <person name="Glockner I."/>
            <person name="Freese H.M."/>
            <person name="Klenk H.P."/>
            <person name="Overmann J."/>
            <person name="Kaster A.K."/>
            <person name="Rohde M."/>
            <person name="Wiegand S."/>
            <person name="Jogler C."/>
        </authorList>
    </citation>
    <scope>NUCLEOTIDE SEQUENCE [LARGE SCALE GENOMIC DNA]</scope>
    <source>
        <strain evidence="4 5">NH11</strain>
    </source>
</reference>
<dbReference type="InterPro" id="IPR011444">
    <property type="entry name" value="DUF1549"/>
</dbReference>
<dbReference type="InterPro" id="IPR022655">
    <property type="entry name" value="DUF1553"/>
</dbReference>
<organism evidence="4 5">
    <name type="scientific">Fuerstiella marisgermanici</name>
    <dbReference type="NCBI Taxonomy" id="1891926"/>
    <lineage>
        <taxon>Bacteria</taxon>
        <taxon>Pseudomonadati</taxon>
        <taxon>Planctomycetota</taxon>
        <taxon>Planctomycetia</taxon>
        <taxon>Planctomycetales</taxon>
        <taxon>Planctomycetaceae</taxon>
        <taxon>Fuerstiella</taxon>
    </lineage>
</organism>
<dbReference type="GO" id="GO:0009055">
    <property type="term" value="F:electron transfer activity"/>
    <property type="evidence" value="ECO:0007669"/>
    <property type="project" value="InterPro"/>
</dbReference>
<protein>
    <submittedName>
        <fullName evidence="4">Planctomycete cytochrome C</fullName>
    </submittedName>
</protein>
<dbReference type="Pfam" id="PF07583">
    <property type="entry name" value="PSCyt2"/>
    <property type="match status" value="1"/>
</dbReference>
<dbReference type="PANTHER" id="PTHR35889:SF3">
    <property type="entry name" value="F-BOX DOMAIN-CONTAINING PROTEIN"/>
    <property type="match status" value="1"/>
</dbReference>
<feature type="domain" description="DUF1549" evidence="1">
    <location>
        <begin position="157"/>
        <end position="362"/>
    </location>
</feature>
<evidence type="ECO:0000313" key="4">
    <source>
        <dbReference type="EMBL" id="APZ94702.1"/>
    </source>
</evidence>
<proteinExistence type="predicted"/>
<dbReference type="InterPro" id="IPR011429">
    <property type="entry name" value="Cyt_c_Planctomycete-type"/>
</dbReference>
<feature type="domain" description="DUF1553" evidence="2">
    <location>
        <begin position="484"/>
        <end position="745"/>
    </location>
</feature>
<evidence type="ECO:0000259" key="1">
    <source>
        <dbReference type="Pfam" id="PF07583"/>
    </source>
</evidence>
<name>A0A1P8WKW0_9PLAN</name>
<dbReference type="EMBL" id="CP017641">
    <property type="protein sequence ID" value="APZ94702.1"/>
    <property type="molecule type" value="Genomic_DNA"/>
</dbReference>
<dbReference type="Proteomes" id="UP000187735">
    <property type="component" value="Chromosome"/>
</dbReference>
<dbReference type="Pfam" id="PF07635">
    <property type="entry name" value="PSCyt1"/>
    <property type="match status" value="1"/>
</dbReference>
<dbReference type="GO" id="GO:0020037">
    <property type="term" value="F:heme binding"/>
    <property type="evidence" value="ECO:0007669"/>
    <property type="project" value="InterPro"/>
</dbReference>
<evidence type="ECO:0000259" key="2">
    <source>
        <dbReference type="Pfam" id="PF07587"/>
    </source>
</evidence>
<keyword evidence="5" id="KW-1185">Reference proteome</keyword>
<evidence type="ECO:0000313" key="5">
    <source>
        <dbReference type="Proteomes" id="UP000187735"/>
    </source>
</evidence>
<dbReference type="STRING" id="1891926.Fuma_04341"/>
<gene>
    <name evidence="4" type="ORF">Fuma_04341</name>
</gene>
<dbReference type="InterPro" id="IPR036909">
    <property type="entry name" value="Cyt_c-like_dom_sf"/>
</dbReference>
<sequence length="800" mass="90295">MLTLTGKFRFLLLTVPLASVFADFRPLEAAEPPDFNREVRPLLSDRCLACHGPDAAHREAELRLDDFKSMTADRGDYAVVVPGKPEASELLKRITSDDEDLVMPPKHLGKSLTEAEVDILHRWIASGAEINPHWAYVPPKNQPTPEVKTPEWPIHWVDNFVLARMETEGLQPSPGADPVTLMRRVHFDLTGLPPQPKVVAAFAQDPSDEAYEKVVDQLLASDAATERMAMYWLDLVRYADTVGYHGDQDHNISPYRDWVIDAFAQNMPFDQFTREQLAGDLLPDSTVDQKIASGYNRLLQTSHEGGIQPKEYLSIYAADRVRNVSAVWMGATVGCAQCHDHKFDPYTAKDFYSLAAFFADLDEDQHFRDGSNALPTKRAPELKVHSRRERAHLTKLKHDLADVERQLKKSPDNKDLVDRRKQLGFAIDDLENAARLTMISVAKEPREMRLLARGNWLDDSGPIVSPSIPEFLGETPTANSSRATRLDLANWLCDAENGAGLLTARVFANRFWYLMFGGGIAADLDDFGGQGTPPEHPELLDQLALEFVNSDWNVREMLRLIVTSRTYRQSSAWTDELLEKDPGNTLYARQSAFRLPAEMVRDNALEVSGLLVHKVGGPSVRPYQPAGYYRHLNFPVRKYAHHTDDRQWRRGLYVHWQRQFLHPMLKAFDAPTREECTAQRSRSNTPLAALTLLNDPTFVEVARAFADRILTETDGKSDDSRFDHAMQLATSRLPDARERQLFSDLLQASRSYYKAHPAEAEKALGVGLAPQPKRLDSVEMASWMAVSRAILNLDETITRN</sequence>
<feature type="domain" description="Cytochrome C Planctomycete-type" evidence="3">
    <location>
        <begin position="47"/>
        <end position="106"/>
    </location>
</feature>
<dbReference type="SUPFAM" id="SSF46626">
    <property type="entry name" value="Cytochrome c"/>
    <property type="match status" value="1"/>
</dbReference>
<dbReference type="PANTHER" id="PTHR35889">
    <property type="entry name" value="CYCLOINULO-OLIGOSACCHARIDE FRUCTANOTRANSFERASE-RELATED"/>
    <property type="match status" value="1"/>
</dbReference>
<dbReference type="OrthoDB" id="127107at2"/>
<dbReference type="Pfam" id="PF07587">
    <property type="entry name" value="PSD1"/>
    <property type="match status" value="1"/>
</dbReference>
<dbReference type="AlphaFoldDB" id="A0A1P8WKW0"/>
<dbReference type="KEGG" id="fmr:Fuma_04341"/>
<dbReference type="RefSeq" id="WP_077028471.1">
    <property type="nucleotide sequence ID" value="NZ_CP017641.1"/>
</dbReference>
<accession>A0A1P8WKW0</accession>
<evidence type="ECO:0000259" key="3">
    <source>
        <dbReference type="Pfam" id="PF07635"/>
    </source>
</evidence>